<comment type="caution">
    <text evidence="3">The sequence shown here is derived from an EMBL/GenBank/DDBJ whole genome shotgun (WGS) entry which is preliminary data.</text>
</comment>
<evidence type="ECO:0000313" key="3">
    <source>
        <dbReference type="EMBL" id="MFK9092501.1"/>
    </source>
</evidence>
<dbReference type="PANTHER" id="PTHR48081:SF13">
    <property type="entry name" value="ALPHA_BETA HYDROLASE"/>
    <property type="match status" value="1"/>
</dbReference>
<name>A0ABW8RGD8_9BACI</name>
<dbReference type="InterPro" id="IPR049492">
    <property type="entry name" value="BD-FAE-like_dom"/>
</dbReference>
<sequence>MINTEEKNNVKRIAYGANENQFGDLRLPEGNGPFPVAMIIHGGYWRAKFDLEQMNKMAEAFTKQGIATWNVEYRRVGQDGGGWPGTFLDNAEAADYIRVLTETYPLDVNRCITIGHSAGGHLALWLAARHNLSSDSELHTSEKPLPLKGVISLAGASDLEMMHDVHQWKETLYGIVDNPTRDLIGGKPEEQTSRYQEGSPRELLPIRVPLVLIHGILDVNVPVGLSEHFKKAAAEAGDLVTLKTISTAEHFKLILPETEAWPVLLESANNLLK</sequence>
<dbReference type="InterPro" id="IPR050300">
    <property type="entry name" value="GDXG_lipolytic_enzyme"/>
</dbReference>
<dbReference type="Proteomes" id="UP001623041">
    <property type="component" value="Unassembled WGS sequence"/>
</dbReference>
<dbReference type="GO" id="GO:0016787">
    <property type="term" value="F:hydrolase activity"/>
    <property type="evidence" value="ECO:0007669"/>
    <property type="project" value="UniProtKB-KW"/>
</dbReference>
<evidence type="ECO:0000259" key="2">
    <source>
        <dbReference type="Pfam" id="PF20434"/>
    </source>
</evidence>
<evidence type="ECO:0000313" key="4">
    <source>
        <dbReference type="Proteomes" id="UP001623041"/>
    </source>
</evidence>
<dbReference type="Pfam" id="PF20434">
    <property type="entry name" value="BD-FAE"/>
    <property type="match status" value="1"/>
</dbReference>
<gene>
    <name evidence="3" type="ORF">ACJEBI_13510</name>
</gene>
<keyword evidence="1 3" id="KW-0378">Hydrolase</keyword>
<protein>
    <submittedName>
        <fullName evidence="3">Alpha/beta hydrolase family protein</fullName>
        <ecNumber evidence="3">3.4.-.-</ecNumber>
    </submittedName>
</protein>
<reference evidence="3 4" key="1">
    <citation type="submission" date="2024-11" db="EMBL/GenBank/DDBJ databases">
        <authorList>
            <person name="Lucas J.A."/>
        </authorList>
    </citation>
    <scope>NUCLEOTIDE SEQUENCE [LARGE SCALE GENOMIC DNA]</scope>
    <source>
        <strain evidence="3 4">Z 5.4</strain>
    </source>
</reference>
<accession>A0ABW8RGD8</accession>
<dbReference type="Gene3D" id="3.40.50.1820">
    <property type="entry name" value="alpha/beta hydrolase"/>
    <property type="match status" value="1"/>
</dbReference>
<keyword evidence="4" id="KW-1185">Reference proteome</keyword>
<dbReference type="SUPFAM" id="SSF53474">
    <property type="entry name" value="alpha/beta-Hydrolases"/>
    <property type="match status" value="1"/>
</dbReference>
<dbReference type="InterPro" id="IPR029058">
    <property type="entry name" value="AB_hydrolase_fold"/>
</dbReference>
<evidence type="ECO:0000256" key="1">
    <source>
        <dbReference type="ARBA" id="ARBA00022801"/>
    </source>
</evidence>
<proteinExistence type="predicted"/>
<dbReference type="PANTHER" id="PTHR48081">
    <property type="entry name" value="AB HYDROLASE SUPERFAMILY PROTEIN C4A8.06C"/>
    <property type="match status" value="1"/>
</dbReference>
<feature type="domain" description="BD-FAE-like" evidence="2">
    <location>
        <begin position="25"/>
        <end position="231"/>
    </location>
</feature>
<dbReference type="EMBL" id="JBJHQH010000009">
    <property type="protein sequence ID" value="MFK9092501.1"/>
    <property type="molecule type" value="Genomic_DNA"/>
</dbReference>
<dbReference type="RefSeq" id="WP_406581080.1">
    <property type="nucleotide sequence ID" value="NZ_JBJHQH010000009.1"/>
</dbReference>
<dbReference type="EC" id="3.4.-.-" evidence="3"/>
<organism evidence="3 4">
    <name type="scientific">Bacillus salipaludis</name>
    <dbReference type="NCBI Taxonomy" id="2547811"/>
    <lineage>
        <taxon>Bacteria</taxon>
        <taxon>Bacillati</taxon>
        <taxon>Bacillota</taxon>
        <taxon>Bacilli</taxon>
        <taxon>Bacillales</taxon>
        <taxon>Bacillaceae</taxon>
        <taxon>Bacillus</taxon>
    </lineage>
</organism>